<dbReference type="AlphaFoldDB" id="A0A7S0ZG22"/>
<reference evidence="3" key="1">
    <citation type="submission" date="2021-01" db="EMBL/GenBank/DDBJ databases">
        <authorList>
            <person name="Corre E."/>
            <person name="Pelletier E."/>
            <person name="Niang G."/>
            <person name="Scheremetjew M."/>
            <person name="Finn R."/>
            <person name="Kale V."/>
            <person name="Holt S."/>
            <person name="Cochrane G."/>
            <person name="Meng A."/>
            <person name="Brown T."/>
            <person name="Cohen L."/>
        </authorList>
    </citation>
    <scope>NUCLEOTIDE SEQUENCE</scope>
    <source>
        <strain evidence="3">CCMP3278</strain>
    </source>
</reference>
<dbReference type="Gene3D" id="1.25.40.20">
    <property type="entry name" value="Ankyrin repeat-containing domain"/>
    <property type="match status" value="1"/>
</dbReference>
<evidence type="ECO:0000256" key="2">
    <source>
        <dbReference type="ARBA" id="ARBA00023043"/>
    </source>
</evidence>
<dbReference type="PANTHER" id="PTHR24134">
    <property type="entry name" value="ANKYRIN REPEAT-CONTAINING PROTEIN DDB_G0279043"/>
    <property type="match status" value="1"/>
</dbReference>
<accession>A0A7S0ZG22</accession>
<organism evidence="3">
    <name type="scientific">Timspurckia oligopyrenoides</name>
    <dbReference type="NCBI Taxonomy" id="708627"/>
    <lineage>
        <taxon>Eukaryota</taxon>
        <taxon>Rhodophyta</taxon>
        <taxon>Bangiophyceae</taxon>
        <taxon>Porphyridiales</taxon>
        <taxon>Porphyridiaceae</taxon>
        <taxon>Timspurckia</taxon>
    </lineage>
</organism>
<evidence type="ECO:0000256" key="1">
    <source>
        <dbReference type="ARBA" id="ARBA00022737"/>
    </source>
</evidence>
<name>A0A7S0ZG22_9RHOD</name>
<sequence length="417" mass="46798">MNPCTRSHIRSAICSVDFGELKLAVAEYLHRVDERSLLLTSQDTALLCESETEDKIQCPRCETHSLKSNISPVHYTLLVAKMWREANRRNYMASSLSPACAIRKFDKFCVFLCESLSHSVLFPNSSVLAPFEDCSFCCSSIVRANHTNDVNNSVLNRSETQQRPVRHFPLHLAVELELPEFTRFLLQASSIDNIDHKNDSGFSALQWACRAIFRDVGHARYVKKTWDWKRQTLISVRELLKAGANPDAKSSDASGGTALHHICRMIKESTPMLYSDNPRNGISSLRSTRSDNPHLDQVLSLLLCNGAHLDIKNAEGLTALQILDSKEDKKLSEKITSLSNELHVFGIGSIPEYILSDQSSINHDPFPGLCDDVVIHILSFCTPNHIHPLSPISSSCKRLLTLSRTPQLWDHLIVRAT</sequence>
<keyword evidence="2" id="KW-0040">ANK repeat</keyword>
<evidence type="ECO:0000313" key="3">
    <source>
        <dbReference type="EMBL" id="CAD8820654.1"/>
    </source>
</evidence>
<gene>
    <name evidence="3" type="ORF">TOLI1172_LOCUS5048</name>
</gene>
<evidence type="ECO:0008006" key="4">
    <source>
        <dbReference type="Google" id="ProtNLM"/>
    </source>
</evidence>
<dbReference type="PANTHER" id="PTHR24134:SF9">
    <property type="entry name" value="ANKYRIN REPEAT AND SOCS BOX PROTEIN 8"/>
    <property type="match status" value="1"/>
</dbReference>
<dbReference type="EMBL" id="HBFP01007053">
    <property type="protein sequence ID" value="CAD8820654.1"/>
    <property type="molecule type" value="Transcribed_RNA"/>
</dbReference>
<keyword evidence="1" id="KW-0677">Repeat</keyword>
<protein>
    <recommendedName>
        <fullName evidence="4">F-box domain-containing protein</fullName>
    </recommendedName>
</protein>
<dbReference type="InterPro" id="IPR036770">
    <property type="entry name" value="Ankyrin_rpt-contain_sf"/>
</dbReference>
<proteinExistence type="predicted"/>
<dbReference type="SUPFAM" id="SSF48403">
    <property type="entry name" value="Ankyrin repeat"/>
    <property type="match status" value="1"/>
</dbReference>